<dbReference type="EMBL" id="ATHL01000153">
    <property type="protein sequence ID" value="EQB07679.1"/>
    <property type="molecule type" value="Genomic_DNA"/>
</dbReference>
<gene>
    <name evidence="2" type="ORF">L284_22735</name>
</gene>
<dbReference type="PATRIC" id="fig|1096930.3.peg.4477"/>
<proteinExistence type="predicted"/>
<dbReference type="RefSeq" id="WP_021236210.1">
    <property type="nucleotide sequence ID" value="NZ_ATHL01000153.1"/>
</dbReference>
<reference evidence="2 3" key="1">
    <citation type="journal article" date="2013" name="Genome Announc.">
        <title>Genome Sequence of Novosphingobium lindaniclasticum LE124T, Isolated from a Hexachlorocyclohexane Dumpsite.</title>
        <authorList>
            <person name="Saxena A."/>
            <person name="Nayyar N."/>
            <person name="Sangwan N."/>
            <person name="Kumari R."/>
            <person name="Khurana J.P."/>
            <person name="Lal R."/>
        </authorList>
    </citation>
    <scope>NUCLEOTIDE SEQUENCE [LARGE SCALE GENOMIC DNA]</scope>
    <source>
        <strain evidence="2 3">LE124</strain>
    </source>
</reference>
<evidence type="ECO:0000313" key="2">
    <source>
        <dbReference type="EMBL" id="EQB07679.1"/>
    </source>
</evidence>
<keyword evidence="3" id="KW-1185">Reference proteome</keyword>
<dbReference type="AlphaFoldDB" id="T0IDH1"/>
<accession>T0IDH1</accession>
<evidence type="ECO:0000313" key="3">
    <source>
        <dbReference type="Proteomes" id="UP000015527"/>
    </source>
</evidence>
<sequence length="135" mass="14547">MFLAAILLSAATPLAPSSIKARSDRPIGEVAACVETEFDDVGVSENLSVDSGRKVNFRLAKEADAPSRPLMSFEARHDGTLVLYGFGDWRDAIEPMWKTLARECFPELQGAVAKARPGGATGRPDGVNGQGRMRR</sequence>
<name>T0IDH1_9SPHN</name>
<protein>
    <submittedName>
        <fullName evidence="2">Uncharacterized protein</fullName>
    </submittedName>
</protein>
<evidence type="ECO:0000256" key="1">
    <source>
        <dbReference type="SAM" id="MobiDB-lite"/>
    </source>
</evidence>
<dbReference type="OrthoDB" id="7506845at2"/>
<dbReference type="Proteomes" id="UP000015527">
    <property type="component" value="Unassembled WGS sequence"/>
</dbReference>
<comment type="caution">
    <text evidence="2">The sequence shown here is derived from an EMBL/GenBank/DDBJ whole genome shotgun (WGS) entry which is preliminary data.</text>
</comment>
<feature type="region of interest" description="Disordered" evidence="1">
    <location>
        <begin position="115"/>
        <end position="135"/>
    </location>
</feature>
<organism evidence="2 3">
    <name type="scientific">Novosphingobium lindaniclasticum LE124</name>
    <dbReference type="NCBI Taxonomy" id="1096930"/>
    <lineage>
        <taxon>Bacteria</taxon>
        <taxon>Pseudomonadati</taxon>
        <taxon>Pseudomonadota</taxon>
        <taxon>Alphaproteobacteria</taxon>
        <taxon>Sphingomonadales</taxon>
        <taxon>Sphingomonadaceae</taxon>
        <taxon>Novosphingobium</taxon>
    </lineage>
</organism>